<name>A0A016S0U2_9BILA</name>
<dbReference type="GO" id="GO:0071025">
    <property type="term" value="P:RNA surveillance"/>
    <property type="evidence" value="ECO:0007669"/>
    <property type="project" value="InterPro"/>
</dbReference>
<comment type="similarity">
    <text evidence="3 6">Belongs to the eukaryotic release factor 1 family. Pelota subfamily.</text>
</comment>
<dbReference type="FunFam" id="3.30.420.60:FF:000002">
    <property type="entry name" value="Protein pelota homolog"/>
    <property type="match status" value="1"/>
</dbReference>
<feature type="domain" description="eRF1/Pelota-like N-terminal" evidence="7">
    <location>
        <begin position="1"/>
        <end position="130"/>
    </location>
</feature>
<evidence type="ECO:0000256" key="1">
    <source>
        <dbReference type="ARBA" id="ARBA00001968"/>
    </source>
</evidence>
<dbReference type="PANTHER" id="PTHR10853:SF0">
    <property type="entry name" value="PROTEIN PELOTA HOMOLOG"/>
    <property type="match status" value="1"/>
</dbReference>
<evidence type="ECO:0000256" key="3">
    <source>
        <dbReference type="ARBA" id="ARBA00009504"/>
    </source>
</evidence>
<comment type="cofactor">
    <cofactor evidence="1 6">
        <name>a divalent metal cation</name>
        <dbReference type="ChEBI" id="CHEBI:60240"/>
    </cofactor>
</comment>
<keyword evidence="9" id="KW-1185">Reference proteome</keyword>
<dbReference type="InterPro" id="IPR005142">
    <property type="entry name" value="eRF1_3"/>
</dbReference>
<keyword evidence="5 6" id="KW-0479">Metal-binding</keyword>
<dbReference type="OrthoDB" id="10249111at2759"/>
<evidence type="ECO:0000256" key="6">
    <source>
        <dbReference type="RuleBase" id="RU362019"/>
    </source>
</evidence>
<sequence length="393" mass="43610">MKLLKRGIEKNGPGYVTLVPEEAEDMWHIYNLIRVGDVVRSKTIRKVVTETATGTTSSQRMHTVLTVSVESIDFDPGANALHLKGRNIVENDLVKLGAYHTLDLEPNRQFTLEKTEWDTIDLERLDTALDPAAQADVAAIVLHEGLANVCLLTPAMTLVRAKIDMQIPRKRKGFTSQHEKGIQRFLDAVSAAFLRHVNLNVIKCVLIASRGFLKEQFLEHLLQYADAQGKKITTEQRGKFMLTHSSSGFKHALKEVLEDPAVAARLADTKAQGEVKALNTFFELMSTEPDRAFYGYKHVAMANAEQAIDTLLLSDSLFRSQDLATRKRYVALVESVREQIVTLDSVCQGRASGILGLKYMDLFEFDDTAGLDDVVSDIPSNNCGLPPSGSVVR</sequence>
<reference evidence="9" key="1">
    <citation type="journal article" date="2015" name="Nat. Genet.">
        <title>The genome and transcriptome of the zoonotic hookworm Ancylostoma ceylanicum identify infection-specific gene families.</title>
        <authorList>
            <person name="Schwarz E.M."/>
            <person name="Hu Y."/>
            <person name="Antoshechkin I."/>
            <person name="Miller M.M."/>
            <person name="Sternberg P.W."/>
            <person name="Aroian R.V."/>
        </authorList>
    </citation>
    <scope>NUCLEOTIDE SEQUENCE</scope>
    <source>
        <strain evidence="9">HY135</strain>
    </source>
</reference>
<dbReference type="Pfam" id="PF03464">
    <property type="entry name" value="eRF1_2"/>
    <property type="match status" value="1"/>
</dbReference>
<dbReference type="InterPro" id="IPR004405">
    <property type="entry name" value="TF_pelota"/>
</dbReference>
<dbReference type="InterPro" id="IPR005141">
    <property type="entry name" value="eRF1_2"/>
</dbReference>
<accession>A0A016S0U2</accession>
<gene>
    <name evidence="8" type="primary">Acey_s0320.g2395</name>
    <name evidence="8" type="synonym">Acey-R74.6</name>
    <name evidence="8" type="ORF">Y032_0320g2395</name>
</gene>
<dbReference type="GO" id="GO:0032790">
    <property type="term" value="P:ribosome disassembly"/>
    <property type="evidence" value="ECO:0007669"/>
    <property type="project" value="TreeGrafter"/>
</dbReference>
<dbReference type="PANTHER" id="PTHR10853">
    <property type="entry name" value="PELOTA"/>
    <property type="match status" value="1"/>
</dbReference>
<dbReference type="InterPro" id="IPR058547">
    <property type="entry name" value="Pelota_N"/>
</dbReference>
<dbReference type="STRING" id="53326.A0A016S0U2"/>
<comment type="caution">
    <text evidence="8">The sequence shown here is derived from an EMBL/GenBank/DDBJ whole genome shotgun (WGS) entry which is preliminary data.</text>
</comment>
<evidence type="ECO:0000256" key="2">
    <source>
        <dbReference type="ARBA" id="ARBA00004496"/>
    </source>
</evidence>
<dbReference type="InterPro" id="IPR042226">
    <property type="entry name" value="eFR1_2_sf"/>
</dbReference>
<dbReference type="NCBIfam" id="TIGR00111">
    <property type="entry name" value="pelota"/>
    <property type="match status" value="1"/>
</dbReference>
<dbReference type="EMBL" id="JARK01001656">
    <property type="protein sequence ID" value="EYB84270.1"/>
    <property type="molecule type" value="Genomic_DNA"/>
</dbReference>
<dbReference type="GO" id="GO:0070966">
    <property type="term" value="P:nuclear-transcribed mRNA catabolic process, no-go decay"/>
    <property type="evidence" value="ECO:0007669"/>
    <property type="project" value="InterPro"/>
</dbReference>
<keyword evidence="4 6" id="KW-0963">Cytoplasm</keyword>
<dbReference type="GO" id="GO:0070481">
    <property type="term" value="P:nuclear-transcribed mRNA catabolic process, non-stop decay"/>
    <property type="evidence" value="ECO:0007669"/>
    <property type="project" value="InterPro"/>
</dbReference>
<dbReference type="Pfam" id="PF26356">
    <property type="entry name" value="Pelota_N"/>
    <property type="match status" value="1"/>
</dbReference>
<dbReference type="SUPFAM" id="SSF55315">
    <property type="entry name" value="L30e-like"/>
    <property type="match status" value="1"/>
</dbReference>
<evidence type="ECO:0000256" key="5">
    <source>
        <dbReference type="ARBA" id="ARBA00022723"/>
    </source>
</evidence>
<dbReference type="Gene3D" id="3.30.420.60">
    <property type="entry name" value="eRF1 domain 2"/>
    <property type="match status" value="1"/>
</dbReference>
<evidence type="ECO:0000313" key="9">
    <source>
        <dbReference type="Proteomes" id="UP000024635"/>
    </source>
</evidence>
<comment type="function">
    <text evidence="6">Component of the Pelota-HBS1L complex, a complex that recognizes stalled ribosomes and triggers the No-Go Decay (NGD) pathway. In the Pelota-HBS1L complex, pelo recognizes ribosomes stalled at the 3' end of an mRNA and engages stalled ribosomes by destabilizing mRNA in the mRNA channel.</text>
</comment>
<dbReference type="SUPFAM" id="SSF53137">
    <property type="entry name" value="Translational machinery components"/>
    <property type="match status" value="1"/>
</dbReference>
<organism evidence="8 9">
    <name type="scientific">Ancylostoma ceylanicum</name>
    <dbReference type="NCBI Taxonomy" id="53326"/>
    <lineage>
        <taxon>Eukaryota</taxon>
        <taxon>Metazoa</taxon>
        <taxon>Ecdysozoa</taxon>
        <taxon>Nematoda</taxon>
        <taxon>Chromadorea</taxon>
        <taxon>Rhabditida</taxon>
        <taxon>Rhabditina</taxon>
        <taxon>Rhabditomorpha</taxon>
        <taxon>Strongyloidea</taxon>
        <taxon>Ancylostomatidae</taxon>
        <taxon>Ancylostomatinae</taxon>
        <taxon>Ancylostoma</taxon>
    </lineage>
</organism>
<dbReference type="SUPFAM" id="SSF159065">
    <property type="entry name" value="Dom34/Pelota N-terminal domain-like"/>
    <property type="match status" value="1"/>
</dbReference>
<dbReference type="InterPro" id="IPR038069">
    <property type="entry name" value="Pelota/DOM34_N"/>
</dbReference>
<dbReference type="GO" id="GO:0046872">
    <property type="term" value="F:metal ion binding"/>
    <property type="evidence" value="ECO:0007669"/>
    <property type="project" value="UniProtKB-KW"/>
</dbReference>
<dbReference type="Proteomes" id="UP000024635">
    <property type="component" value="Unassembled WGS sequence"/>
</dbReference>
<dbReference type="SMART" id="SM01194">
    <property type="entry name" value="eRF1_1"/>
    <property type="match status" value="1"/>
</dbReference>
<dbReference type="GO" id="GO:0070651">
    <property type="term" value="P:nonfunctional rRNA decay"/>
    <property type="evidence" value="ECO:0007669"/>
    <property type="project" value="TreeGrafter"/>
</dbReference>
<dbReference type="GO" id="GO:0005737">
    <property type="term" value="C:cytoplasm"/>
    <property type="evidence" value="ECO:0007669"/>
    <property type="project" value="UniProtKB-SubCell"/>
</dbReference>
<proteinExistence type="inferred from homology"/>
<dbReference type="Gene3D" id="2.30.30.870">
    <property type="entry name" value="Pelota, domain A"/>
    <property type="match status" value="1"/>
</dbReference>
<dbReference type="Pfam" id="PF03465">
    <property type="entry name" value="eRF1_3"/>
    <property type="match status" value="1"/>
</dbReference>
<dbReference type="Gene3D" id="3.30.1330.30">
    <property type="match status" value="1"/>
</dbReference>
<evidence type="ECO:0000313" key="8">
    <source>
        <dbReference type="EMBL" id="EYB84270.1"/>
    </source>
</evidence>
<evidence type="ECO:0000259" key="7">
    <source>
        <dbReference type="SMART" id="SM01194"/>
    </source>
</evidence>
<comment type="subcellular location">
    <subcellularLocation>
        <location evidence="2 6">Cytoplasm</location>
    </subcellularLocation>
</comment>
<dbReference type="InterPro" id="IPR005140">
    <property type="entry name" value="eRF1_Pelota-like_N"/>
</dbReference>
<dbReference type="AlphaFoldDB" id="A0A016S0U2"/>
<evidence type="ECO:0000256" key="4">
    <source>
        <dbReference type="ARBA" id="ARBA00022490"/>
    </source>
</evidence>
<dbReference type="InterPro" id="IPR029064">
    <property type="entry name" value="Ribosomal_eL30-like_sf"/>
</dbReference>
<dbReference type="FunFam" id="2.30.30.870:FF:000001">
    <property type="entry name" value="Protein pelota homolog"/>
    <property type="match status" value="1"/>
</dbReference>
<protein>
    <recommendedName>
        <fullName evidence="6">Protein pelota homolog</fullName>
    </recommendedName>
</protein>